<gene>
    <name evidence="1" type="ORF">M441DRAFT_352006</name>
</gene>
<accession>A0A2T3ZIG0</accession>
<proteinExistence type="predicted"/>
<keyword evidence="2" id="KW-1185">Reference proteome</keyword>
<protein>
    <submittedName>
        <fullName evidence="1">Uncharacterized protein</fullName>
    </submittedName>
</protein>
<evidence type="ECO:0000313" key="2">
    <source>
        <dbReference type="Proteomes" id="UP000240493"/>
    </source>
</evidence>
<reference evidence="1 2" key="1">
    <citation type="submission" date="2016-07" db="EMBL/GenBank/DDBJ databases">
        <title>Multiple horizontal gene transfer events from other fungi enriched the ability of initially mycotrophic Trichoderma (Ascomycota) to feed on dead plant biomass.</title>
        <authorList>
            <consortium name="DOE Joint Genome Institute"/>
            <person name="Aerts A."/>
            <person name="Atanasova L."/>
            <person name="Chenthamara K."/>
            <person name="Zhang J."/>
            <person name="Grujic M."/>
            <person name="Henrissat B."/>
            <person name="Kuo A."/>
            <person name="Salamov A."/>
            <person name="Lipzen A."/>
            <person name="Labutti K."/>
            <person name="Barry K."/>
            <person name="Miao Y."/>
            <person name="Rahimi M.J."/>
            <person name="Shen Q."/>
            <person name="Grigoriev I.V."/>
            <person name="Kubicek C.P."/>
            <person name="Druzhinina I.S."/>
        </authorList>
    </citation>
    <scope>NUCLEOTIDE SEQUENCE [LARGE SCALE GENOMIC DNA]</scope>
    <source>
        <strain evidence="1 2">CBS 433.97</strain>
    </source>
</reference>
<sequence>MLALLHPPLRALGSAVIQRWLQALPAGSIKSQLEELLFWNLESTLFFFPFSLQISTAVSSPFRFSILDYCMCWQRCAPPVFFASSRFFHGGESSCKRGRRSRDRPVIPLLCFDIERWHSPKWVLIKTRPKCPACTSHLHLQSGQTPTRSFTLQSGQDLASIKSHLSPLDLHLSTSVRPPYCMPRKKKKAYSTHTQHHPFLGKIQISSNLKTEKQEEEKKLTTLLACLNWT</sequence>
<name>A0A2T3ZIG0_TRIA4</name>
<organism evidence="1 2">
    <name type="scientific">Trichoderma asperellum (strain ATCC 204424 / CBS 433.97 / NBRC 101777)</name>
    <dbReference type="NCBI Taxonomy" id="1042311"/>
    <lineage>
        <taxon>Eukaryota</taxon>
        <taxon>Fungi</taxon>
        <taxon>Dikarya</taxon>
        <taxon>Ascomycota</taxon>
        <taxon>Pezizomycotina</taxon>
        <taxon>Sordariomycetes</taxon>
        <taxon>Hypocreomycetidae</taxon>
        <taxon>Hypocreales</taxon>
        <taxon>Hypocreaceae</taxon>
        <taxon>Trichoderma</taxon>
    </lineage>
</organism>
<dbReference type="Proteomes" id="UP000240493">
    <property type="component" value="Unassembled WGS sequence"/>
</dbReference>
<dbReference type="AlphaFoldDB" id="A0A2T3ZIG0"/>
<evidence type="ECO:0000313" key="1">
    <source>
        <dbReference type="EMBL" id="PTB44598.1"/>
    </source>
</evidence>
<dbReference type="EMBL" id="KZ679258">
    <property type="protein sequence ID" value="PTB44598.1"/>
    <property type="molecule type" value="Genomic_DNA"/>
</dbReference>